<accession>C6I0I0</accession>
<dbReference type="GO" id="GO:0016020">
    <property type="term" value="C:membrane"/>
    <property type="evidence" value="ECO:0007669"/>
    <property type="project" value="GOC"/>
</dbReference>
<dbReference type="InterPro" id="IPR018357">
    <property type="entry name" value="Hexapep_transf_CS"/>
</dbReference>
<comment type="subunit">
    <text evidence="7">Homotrimer.</text>
</comment>
<dbReference type="InterPro" id="IPR001451">
    <property type="entry name" value="Hexapep"/>
</dbReference>
<feature type="active site" description="Proton acceptor" evidence="7">
    <location>
        <position position="238"/>
    </location>
</feature>
<name>C6I0I0_9BACT</name>
<keyword evidence="5 7" id="KW-0443">Lipid metabolism</keyword>
<dbReference type="GO" id="GO:0103118">
    <property type="term" value="F:UDP-3-O-[(3R)-3-hydroxyacyl]-glucosamine N-acyltransferase activity"/>
    <property type="evidence" value="ECO:0007669"/>
    <property type="project" value="UniProtKB-EC"/>
</dbReference>
<reference evidence="10 11" key="1">
    <citation type="journal article" date="2009" name="Appl. Environ. Microbiol.">
        <title>Community genomic and proteomic analyses of chemoautotrophic iron-oxidizing "Leptospirillum rubarum" (Group II) and "Leptospirillum ferrodiazotrophum" (Group III) bacteria in acid mine drainage biofilms.</title>
        <authorList>
            <person name="Goltsman D.S."/>
            <person name="Denef V.J."/>
            <person name="Singer S.W."/>
            <person name="VerBerkmoes N.C."/>
            <person name="Lefsrud M."/>
            <person name="Mueller R.S."/>
            <person name="Dick G.J."/>
            <person name="Sun C.L."/>
            <person name="Wheeler K.E."/>
            <person name="Zemla A."/>
            <person name="Baker B.J."/>
            <person name="Hauser L."/>
            <person name="Land M."/>
            <person name="Shah M.B."/>
            <person name="Thelen M.P."/>
            <person name="Hettich R.L."/>
            <person name="Banfield J.F."/>
        </authorList>
    </citation>
    <scope>NUCLEOTIDE SEQUENCE [LARGE SCALE GENOMIC DNA]</scope>
</reference>
<dbReference type="CDD" id="cd03352">
    <property type="entry name" value="LbH_LpxD"/>
    <property type="match status" value="1"/>
</dbReference>
<dbReference type="InterPro" id="IPR011004">
    <property type="entry name" value="Trimer_LpxA-like_sf"/>
</dbReference>
<keyword evidence="3 7" id="KW-0808">Transferase</keyword>
<dbReference type="NCBIfam" id="TIGR01853">
    <property type="entry name" value="lipid_A_lpxD"/>
    <property type="match status" value="1"/>
</dbReference>
<evidence type="ECO:0000256" key="5">
    <source>
        <dbReference type="ARBA" id="ARBA00023098"/>
    </source>
</evidence>
<dbReference type="EC" id="2.3.1.191" evidence="7"/>
<protein>
    <recommendedName>
        <fullName evidence="7">UDP-3-O-acylglucosamine N-acyltransferase</fullName>
        <ecNumber evidence="7">2.3.1.191</ecNumber>
    </recommendedName>
</protein>
<comment type="pathway">
    <text evidence="7">Bacterial outer membrane biogenesis; LPS lipid A biosynthesis.</text>
</comment>
<dbReference type="HAMAP" id="MF_00523">
    <property type="entry name" value="LpxD"/>
    <property type="match status" value="1"/>
</dbReference>
<dbReference type="Pfam" id="PF00132">
    <property type="entry name" value="Hexapep"/>
    <property type="match status" value="1"/>
</dbReference>
<evidence type="ECO:0000256" key="8">
    <source>
        <dbReference type="SAM" id="MobiDB-lite"/>
    </source>
</evidence>
<keyword evidence="2 7" id="KW-0441">Lipid A biosynthesis</keyword>
<keyword evidence="6 7" id="KW-0012">Acyltransferase</keyword>
<dbReference type="GO" id="GO:0016410">
    <property type="term" value="F:N-acyltransferase activity"/>
    <property type="evidence" value="ECO:0007669"/>
    <property type="project" value="InterPro"/>
</dbReference>
<dbReference type="Gene3D" id="2.160.10.10">
    <property type="entry name" value="Hexapeptide repeat proteins"/>
    <property type="match status" value="1"/>
</dbReference>
<evidence type="ECO:0000313" key="10">
    <source>
        <dbReference type="EMBL" id="EES51635.1"/>
    </source>
</evidence>
<comment type="function">
    <text evidence="7">Catalyzes the N-acylation of UDP-3-O-acylglucosamine using 3-hydroxyacyl-ACP as the acyl donor. Is involved in the biosynthesis of lipid A, a phosphorylated glycolipid that anchors the lipopolysaccharide to the outer membrane of the cell.</text>
</comment>
<gene>
    <name evidence="7" type="primary">lpxD</name>
    <name evidence="10" type="ORF">UBAL3_95680072</name>
</gene>
<dbReference type="NCBIfam" id="NF002060">
    <property type="entry name" value="PRK00892.1"/>
    <property type="match status" value="1"/>
</dbReference>
<evidence type="ECO:0000256" key="3">
    <source>
        <dbReference type="ARBA" id="ARBA00022679"/>
    </source>
</evidence>
<dbReference type="InterPro" id="IPR020573">
    <property type="entry name" value="UDP_GlcNAc_AcTrfase_non-rep"/>
</dbReference>
<dbReference type="EMBL" id="GG693887">
    <property type="protein sequence ID" value="EES51635.1"/>
    <property type="molecule type" value="Genomic_DNA"/>
</dbReference>
<dbReference type="Pfam" id="PF04613">
    <property type="entry name" value="LpxD"/>
    <property type="match status" value="1"/>
</dbReference>
<keyword evidence="4 7" id="KW-0677">Repeat</keyword>
<evidence type="ECO:0000256" key="4">
    <source>
        <dbReference type="ARBA" id="ARBA00022737"/>
    </source>
</evidence>
<feature type="region of interest" description="Disordered" evidence="8">
    <location>
        <begin position="335"/>
        <end position="356"/>
    </location>
</feature>
<evidence type="ECO:0000256" key="2">
    <source>
        <dbReference type="ARBA" id="ARBA00022556"/>
    </source>
</evidence>
<feature type="domain" description="UDP-3-O-[3-hydroxymyristoyl] glucosamine N-acyltransferase non-repeat region" evidence="9">
    <location>
        <begin position="22"/>
        <end position="87"/>
    </location>
</feature>
<evidence type="ECO:0000256" key="1">
    <source>
        <dbReference type="ARBA" id="ARBA00022516"/>
    </source>
</evidence>
<keyword evidence="1 7" id="KW-0444">Lipid biosynthesis</keyword>
<dbReference type="SUPFAM" id="SSF51161">
    <property type="entry name" value="Trimeric LpxA-like enzymes"/>
    <property type="match status" value="1"/>
</dbReference>
<dbReference type="Proteomes" id="UP000009374">
    <property type="component" value="Unassembled WGS sequence"/>
</dbReference>
<dbReference type="UniPathway" id="UPA00973"/>
<dbReference type="PROSITE" id="PS00101">
    <property type="entry name" value="HEXAPEP_TRANSFERASES"/>
    <property type="match status" value="1"/>
</dbReference>
<proteinExistence type="inferred from homology"/>
<dbReference type="AlphaFoldDB" id="C6I0I0"/>
<dbReference type="PANTHER" id="PTHR43378:SF2">
    <property type="entry name" value="UDP-3-O-ACYLGLUCOSAMINE N-ACYLTRANSFERASE 1, MITOCHONDRIAL-RELATED"/>
    <property type="match status" value="1"/>
</dbReference>
<dbReference type="InterPro" id="IPR007691">
    <property type="entry name" value="LpxD"/>
</dbReference>
<keyword evidence="11" id="KW-1185">Reference proteome</keyword>
<evidence type="ECO:0000256" key="6">
    <source>
        <dbReference type="ARBA" id="ARBA00023315"/>
    </source>
</evidence>
<dbReference type="Gene3D" id="3.40.1390.10">
    <property type="entry name" value="MurE/MurF, N-terminal domain"/>
    <property type="match status" value="1"/>
</dbReference>
<sequence length="356" mass="36983">MITLAQIASQVGGTLIGSDGSLEIRSIRPMNEAGPHDLTFLSNPKYRKAVPHLKAGAILVPEILAEASIPQIVVASPYLAMAILLQHFFPLPSPKAGISPHAVVDPSARIGDGVEIRAGCVVEAEAEIGAGTLLFPGCVIGTGAKIGKNCVLYPRVSLLDRVRLGDRVIIQSGAVIGSDGFGFAEGPEGRRVKIPQTGTVVLEDDVEIGANVTIDRATFGETVIGRGTKIDNLVQIAHNVRTGSDCVIVAQAGVSGSTKLGDRVVLAGQVGVVGHIEVGSGSMVGAQSGIAHSLEPNSRVSGSPALPHTLWLRIQGALKGLPQLVRRVSQLERAVFARDGDPNPTNPTHGEDNGTH</sequence>
<evidence type="ECO:0000256" key="7">
    <source>
        <dbReference type="HAMAP-Rule" id="MF_00523"/>
    </source>
</evidence>
<comment type="catalytic activity">
    <reaction evidence="7">
        <text>a UDP-3-O-[(3R)-3-hydroxyacyl]-alpha-D-glucosamine + a (3R)-hydroxyacyl-[ACP] = a UDP-2-N,3-O-bis[(3R)-3-hydroxyacyl]-alpha-D-glucosamine + holo-[ACP] + H(+)</text>
        <dbReference type="Rhea" id="RHEA:53836"/>
        <dbReference type="Rhea" id="RHEA-COMP:9685"/>
        <dbReference type="Rhea" id="RHEA-COMP:9945"/>
        <dbReference type="ChEBI" id="CHEBI:15378"/>
        <dbReference type="ChEBI" id="CHEBI:64479"/>
        <dbReference type="ChEBI" id="CHEBI:78827"/>
        <dbReference type="ChEBI" id="CHEBI:137740"/>
        <dbReference type="ChEBI" id="CHEBI:137748"/>
        <dbReference type="EC" id="2.3.1.191"/>
    </reaction>
</comment>
<comment type="similarity">
    <text evidence="7">Belongs to the transferase hexapeptide repeat family. LpxD subfamily.</text>
</comment>
<dbReference type="GO" id="GO:0009245">
    <property type="term" value="P:lipid A biosynthetic process"/>
    <property type="evidence" value="ECO:0007669"/>
    <property type="project" value="UniProtKB-UniRule"/>
</dbReference>
<evidence type="ECO:0000259" key="9">
    <source>
        <dbReference type="Pfam" id="PF04613"/>
    </source>
</evidence>
<dbReference type="PANTHER" id="PTHR43378">
    <property type="entry name" value="UDP-3-O-ACYLGLUCOSAMINE N-ACYLTRANSFERASE"/>
    <property type="match status" value="1"/>
</dbReference>
<organism evidence="10 11">
    <name type="scientific">Leptospirillum ferrodiazotrophum</name>
    <dbReference type="NCBI Taxonomy" id="412449"/>
    <lineage>
        <taxon>Bacteria</taxon>
        <taxon>Pseudomonadati</taxon>
        <taxon>Nitrospirota</taxon>
        <taxon>Nitrospiria</taxon>
        <taxon>Nitrospirales</taxon>
        <taxon>Nitrospiraceae</taxon>
        <taxon>Leptospirillum</taxon>
    </lineage>
</organism>
<evidence type="ECO:0000313" key="11">
    <source>
        <dbReference type="Proteomes" id="UP000009374"/>
    </source>
</evidence>